<feature type="binding site" evidence="4">
    <location>
        <position position="11"/>
    </location>
    <ligand>
        <name>a divalent metal cation</name>
        <dbReference type="ChEBI" id="CHEBI:60240"/>
        <label>1</label>
    </ligand>
</feature>
<feature type="binding site" evidence="4">
    <location>
        <position position="153"/>
    </location>
    <ligand>
        <name>a divalent metal cation</name>
        <dbReference type="ChEBI" id="CHEBI:60240"/>
        <label>2</label>
    </ligand>
</feature>
<dbReference type="SUPFAM" id="SSF51556">
    <property type="entry name" value="Metallo-dependent hydrolases"/>
    <property type="match status" value="1"/>
</dbReference>
<gene>
    <name evidence="5" type="primary">ycfH_2</name>
    <name evidence="5" type="ORF">NCTC7582_04722</name>
</gene>
<accession>A0A2X1AKE3</accession>
<dbReference type="Gene3D" id="3.20.20.140">
    <property type="entry name" value="Metal-dependent hydrolases"/>
    <property type="match status" value="1"/>
</dbReference>
<dbReference type="GO" id="GO:0046872">
    <property type="term" value="F:metal ion binding"/>
    <property type="evidence" value="ECO:0007669"/>
    <property type="project" value="UniProtKB-KW"/>
</dbReference>
<dbReference type="EC" id="3.-.-.-" evidence="5"/>
<dbReference type="InterPro" id="IPR001130">
    <property type="entry name" value="TatD-like"/>
</dbReference>
<dbReference type="Pfam" id="PF01026">
    <property type="entry name" value="TatD_DNase"/>
    <property type="match status" value="1"/>
</dbReference>
<feature type="binding site" evidence="4">
    <location>
        <position position="129"/>
    </location>
    <ligand>
        <name>a divalent metal cation</name>
        <dbReference type="ChEBI" id="CHEBI:60240"/>
        <label>2</label>
    </ligand>
</feature>
<evidence type="ECO:0000256" key="3">
    <source>
        <dbReference type="ARBA" id="ARBA00022801"/>
    </source>
</evidence>
<name>A0A2X1AKE3_9BACI</name>
<dbReference type="CDD" id="cd01310">
    <property type="entry name" value="TatD_DNAse"/>
    <property type="match status" value="1"/>
</dbReference>
<comment type="similarity">
    <text evidence="1">Belongs to the metallo-dependent hydrolases superfamily. TatD-type hydrolase family.</text>
</comment>
<dbReference type="PANTHER" id="PTHR46317:SF1">
    <property type="entry name" value="HYDROLASE, TATD FAMILY"/>
    <property type="match status" value="1"/>
</dbReference>
<dbReference type="InterPro" id="IPR032466">
    <property type="entry name" value="Metal_Hydrolase"/>
</dbReference>
<feature type="binding site" evidence="4">
    <location>
        <position position="9"/>
    </location>
    <ligand>
        <name>a divalent metal cation</name>
        <dbReference type="ChEBI" id="CHEBI:60240"/>
        <label>1</label>
    </ligand>
</feature>
<evidence type="ECO:0000313" key="6">
    <source>
        <dbReference type="Proteomes" id="UP000251431"/>
    </source>
</evidence>
<evidence type="ECO:0000256" key="2">
    <source>
        <dbReference type="ARBA" id="ARBA00022723"/>
    </source>
</evidence>
<dbReference type="PIRSF" id="PIRSF005902">
    <property type="entry name" value="DNase_TatD"/>
    <property type="match status" value="1"/>
</dbReference>
<keyword evidence="2 4" id="KW-0479">Metal-binding</keyword>
<dbReference type="PANTHER" id="PTHR46317">
    <property type="entry name" value="HYDROLASE OF PHP SUPERFAMILY-RELATED PROTEIN"/>
    <property type="match status" value="1"/>
</dbReference>
<organism evidence="5 6">
    <name type="scientific">Lysinibacillus capsici</name>
    <dbReference type="NCBI Taxonomy" id="2115968"/>
    <lineage>
        <taxon>Bacteria</taxon>
        <taxon>Bacillati</taxon>
        <taxon>Bacillota</taxon>
        <taxon>Bacilli</taxon>
        <taxon>Bacillales</taxon>
        <taxon>Bacillaceae</taxon>
        <taxon>Lysinibacillus</taxon>
    </lineage>
</organism>
<feature type="binding site" evidence="4">
    <location>
        <position position="90"/>
    </location>
    <ligand>
        <name>a divalent metal cation</name>
        <dbReference type="ChEBI" id="CHEBI:60240"/>
        <label>1</label>
    </ligand>
</feature>
<keyword evidence="3 5" id="KW-0378">Hydrolase</keyword>
<sequence>MICMLIDAHIHLDQYTDEEIPSLLEEVKAVIAVSMQLSSCERTLRLSNSYQQVKAAFGFHPEQPLLSPNDETALFDWIRSHQNDMVAIGEVGLPYYLKQEQAIDERPYVALLERFVVLAKELDKPIVLHAVYEDAHIVCDLLEKHQLHDAHFHWFKGDEAIVKRMIERGYFISITPDCLYEEEIQQLIHAYPIELMMVETDGPWPFEGPFTKKRTSPWMMHSTIEVIASIKGLSTQEVAKIITRNTKTFYRL</sequence>
<evidence type="ECO:0000256" key="4">
    <source>
        <dbReference type="PIRSR" id="PIRSR005902-1"/>
    </source>
</evidence>
<dbReference type="STRING" id="1421.A2J09_07900"/>
<dbReference type="Proteomes" id="UP000251431">
    <property type="component" value="Unassembled WGS sequence"/>
</dbReference>
<protein>
    <submittedName>
        <fullName evidence="5">Mg-dependent deoxyribonuclease</fullName>
        <ecNumber evidence="5">3.-.-.-</ecNumber>
        <ecNumber evidence="5">3.1.21.-</ecNumber>
    </submittedName>
</protein>
<dbReference type="AlphaFoldDB" id="A0A2X1AKE3"/>
<dbReference type="GO" id="GO:0016788">
    <property type="term" value="F:hydrolase activity, acting on ester bonds"/>
    <property type="evidence" value="ECO:0007669"/>
    <property type="project" value="InterPro"/>
</dbReference>
<feature type="binding site" evidence="4">
    <location>
        <position position="201"/>
    </location>
    <ligand>
        <name>a divalent metal cation</name>
        <dbReference type="ChEBI" id="CHEBI:60240"/>
        <label>1</label>
    </ligand>
</feature>
<dbReference type="EC" id="3.1.21.-" evidence="5"/>
<reference evidence="5 6" key="1">
    <citation type="submission" date="2018-06" db="EMBL/GenBank/DDBJ databases">
        <authorList>
            <consortium name="Pathogen Informatics"/>
            <person name="Doyle S."/>
        </authorList>
    </citation>
    <scope>NUCLEOTIDE SEQUENCE [LARGE SCALE GENOMIC DNA]</scope>
    <source>
        <strain evidence="5 6">NCTC7582</strain>
    </source>
</reference>
<evidence type="ECO:0000313" key="5">
    <source>
        <dbReference type="EMBL" id="SPU38754.1"/>
    </source>
</evidence>
<dbReference type="InterPro" id="IPR018228">
    <property type="entry name" value="DNase_TatD-rel_CS"/>
</dbReference>
<evidence type="ECO:0000256" key="1">
    <source>
        <dbReference type="ARBA" id="ARBA00009275"/>
    </source>
</evidence>
<dbReference type="PROSITE" id="PS01137">
    <property type="entry name" value="TATD_1"/>
    <property type="match status" value="1"/>
</dbReference>
<proteinExistence type="inferred from homology"/>
<dbReference type="EMBL" id="UAQE01000004">
    <property type="protein sequence ID" value="SPU38754.1"/>
    <property type="molecule type" value="Genomic_DNA"/>
</dbReference>